<evidence type="ECO:0000313" key="6">
    <source>
        <dbReference type="EMBL" id="QGU32569.1"/>
    </source>
</evidence>
<keyword evidence="7" id="KW-1185">Reference proteome</keyword>
<gene>
    <name evidence="6" type="ORF">E6P07_05950</name>
</gene>
<dbReference type="GO" id="GO:0000270">
    <property type="term" value="P:peptidoglycan metabolic process"/>
    <property type="evidence" value="ECO:0007669"/>
    <property type="project" value="InterPro"/>
</dbReference>
<dbReference type="GO" id="GO:0008933">
    <property type="term" value="F:peptidoglycan lytic transglycosylase activity"/>
    <property type="evidence" value="ECO:0007669"/>
    <property type="project" value="InterPro"/>
</dbReference>
<dbReference type="InterPro" id="IPR023346">
    <property type="entry name" value="Lysozyme-like_dom_sf"/>
</dbReference>
<dbReference type="GO" id="GO:0016020">
    <property type="term" value="C:membrane"/>
    <property type="evidence" value="ECO:0007669"/>
    <property type="project" value="InterPro"/>
</dbReference>
<dbReference type="Pfam" id="PF13511">
    <property type="entry name" value="DUF4124"/>
    <property type="match status" value="1"/>
</dbReference>
<dbReference type="AlphaFoldDB" id="A0A6I6ECA4"/>
<dbReference type="InterPro" id="IPR008258">
    <property type="entry name" value="Transglycosylase_SLT_dom_1"/>
</dbReference>
<evidence type="ECO:0000259" key="4">
    <source>
        <dbReference type="Pfam" id="PF01464"/>
    </source>
</evidence>
<feature type="chain" id="PRO_5026070263" evidence="3">
    <location>
        <begin position="25"/>
        <end position="235"/>
    </location>
</feature>
<dbReference type="Gene3D" id="1.10.530.10">
    <property type="match status" value="1"/>
</dbReference>
<evidence type="ECO:0000313" key="7">
    <source>
        <dbReference type="Proteomes" id="UP000426424"/>
    </source>
</evidence>
<keyword evidence="3" id="KW-0732">Signal</keyword>
<protein>
    <submittedName>
        <fullName evidence="6">Transglycosylase SLT domain-containing protein</fullName>
    </submittedName>
</protein>
<feature type="region of interest" description="Disordered" evidence="2">
    <location>
        <begin position="73"/>
        <end position="94"/>
    </location>
</feature>
<dbReference type="SUPFAM" id="SSF53955">
    <property type="entry name" value="Lysozyme-like"/>
    <property type="match status" value="1"/>
</dbReference>
<feature type="domain" description="Transglycosylase SLT" evidence="4">
    <location>
        <begin position="103"/>
        <end position="200"/>
    </location>
</feature>
<dbReference type="OrthoDB" id="92254at2"/>
<dbReference type="PROSITE" id="PS00922">
    <property type="entry name" value="TRANSGLYCOSYLASE"/>
    <property type="match status" value="1"/>
</dbReference>
<dbReference type="Proteomes" id="UP000426424">
    <property type="component" value="Chromosome"/>
</dbReference>
<proteinExistence type="inferred from homology"/>
<dbReference type="InterPro" id="IPR025392">
    <property type="entry name" value="DUF4124"/>
</dbReference>
<reference evidence="6 7" key="1">
    <citation type="submission" date="2019-12" db="EMBL/GenBank/DDBJ databases">
        <title>The complete genome of the thermophilic, anoxygenic phototrophic gammaproteobacterium Thermochromatium tepidum.</title>
        <authorList>
            <person name="Sattley W.M."/>
            <person name="Swingley W.D."/>
            <person name="Burchell B.M."/>
            <person name="Gurbani S.A."/>
            <person name="Kujawa C.M."/>
            <person name="Nuccio D.A."/>
            <person name="Schladweiler J."/>
            <person name="Shaffer K.N."/>
            <person name="Stokes L.M."/>
            <person name="Touchman J.W."/>
            <person name="Blankenship R.E."/>
            <person name="Madigan M.T."/>
        </authorList>
    </citation>
    <scope>NUCLEOTIDE SEQUENCE [LARGE SCALE GENOMIC DNA]</scope>
    <source>
        <strain evidence="6 7">ATCC 43061</strain>
    </source>
</reference>
<dbReference type="KEGG" id="ttp:E6P07_05950"/>
<evidence type="ECO:0000259" key="5">
    <source>
        <dbReference type="Pfam" id="PF13511"/>
    </source>
</evidence>
<comment type="similarity">
    <text evidence="1">Belongs to the transglycosylase Slt family.</text>
</comment>
<evidence type="ECO:0000256" key="2">
    <source>
        <dbReference type="SAM" id="MobiDB-lite"/>
    </source>
</evidence>
<evidence type="ECO:0000256" key="3">
    <source>
        <dbReference type="SAM" id="SignalP"/>
    </source>
</evidence>
<dbReference type="PANTHER" id="PTHR37423:SF2">
    <property type="entry name" value="MEMBRANE-BOUND LYTIC MUREIN TRANSGLYCOSYLASE C"/>
    <property type="match status" value="1"/>
</dbReference>
<dbReference type="Pfam" id="PF01464">
    <property type="entry name" value="SLT"/>
    <property type="match status" value="1"/>
</dbReference>
<dbReference type="PANTHER" id="PTHR37423">
    <property type="entry name" value="SOLUBLE LYTIC MUREIN TRANSGLYCOSYLASE-RELATED"/>
    <property type="match status" value="1"/>
</dbReference>
<name>A0A6I6ECA4_THETI</name>
<dbReference type="EMBL" id="CP039268">
    <property type="protein sequence ID" value="QGU32569.1"/>
    <property type="molecule type" value="Genomic_DNA"/>
</dbReference>
<feature type="compositionally biased region" description="Polar residues" evidence="2">
    <location>
        <begin position="73"/>
        <end position="93"/>
    </location>
</feature>
<sequence>MYGTLRATLMLGAVALASWGTVRADIYKYVDATGNVYFTDTPLQGNRYKLEWQRESSKVIREIKPQLESNITARGRVITSQPKPAPDLSQSQSRQRELYHPLVLANARRYGLSPSLLHAIIRAESAYDPMAVSRAGAQGLMQLMPETAARYGVRNSFDPAENIRGGSAYLRDLLDMFDQDVKLALAAYNAGEGAVMQYGHQIPPYAETQDYVRRVLRFYAAERPNSFILSVQSAR</sequence>
<feature type="domain" description="DUF4124" evidence="5">
    <location>
        <begin position="22"/>
        <end position="64"/>
    </location>
</feature>
<evidence type="ECO:0000256" key="1">
    <source>
        <dbReference type="ARBA" id="ARBA00007734"/>
    </source>
</evidence>
<dbReference type="InterPro" id="IPR000189">
    <property type="entry name" value="Transglyc_AS"/>
</dbReference>
<dbReference type="CDD" id="cd00254">
    <property type="entry name" value="LT-like"/>
    <property type="match status" value="1"/>
</dbReference>
<accession>A0A6I6ECA4</accession>
<organism evidence="6 7">
    <name type="scientific">Thermochromatium tepidum ATCC 43061</name>
    <dbReference type="NCBI Taxonomy" id="316276"/>
    <lineage>
        <taxon>Bacteria</taxon>
        <taxon>Pseudomonadati</taxon>
        <taxon>Pseudomonadota</taxon>
        <taxon>Gammaproteobacteria</taxon>
        <taxon>Chromatiales</taxon>
        <taxon>Chromatiaceae</taxon>
        <taxon>Thermochromatium</taxon>
    </lineage>
</organism>
<feature type="signal peptide" evidence="3">
    <location>
        <begin position="1"/>
        <end position="24"/>
    </location>
</feature>